<keyword evidence="1" id="KW-0812">Transmembrane</keyword>
<evidence type="ECO:0000313" key="2">
    <source>
        <dbReference type="EMBL" id="RRT43622.1"/>
    </source>
</evidence>
<evidence type="ECO:0000256" key="1">
    <source>
        <dbReference type="SAM" id="Phobius"/>
    </source>
</evidence>
<protein>
    <submittedName>
        <fullName evidence="2">Uncharacterized protein</fullName>
    </submittedName>
</protein>
<dbReference type="EMBL" id="AMZH03017014">
    <property type="protein sequence ID" value="RRT43622.1"/>
    <property type="molecule type" value="Genomic_DNA"/>
</dbReference>
<accession>A0A426XVZ3</accession>
<keyword evidence="1" id="KW-0472">Membrane</keyword>
<name>A0A426XVZ3_ENSVE</name>
<organism evidence="2 3">
    <name type="scientific">Ensete ventricosum</name>
    <name type="common">Abyssinian banana</name>
    <name type="synonym">Musa ensete</name>
    <dbReference type="NCBI Taxonomy" id="4639"/>
    <lineage>
        <taxon>Eukaryota</taxon>
        <taxon>Viridiplantae</taxon>
        <taxon>Streptophyta</taxon>
        <taxon>Embryophyta</taxon>
        <taxon>Tracheophyta</taxon>
        <taxon>Spermatophyta</taxon>
        <taxon>Magnoliopsida</taxon>
        <taxon>Liliopsida</taxon>
        <taxon>Zingiberales</taxon>
        <taxon>Musaceae</taxon>
        <taxon>Ensete</taxon>
    </lineage>
</organism>
<evidence type="ECO:0000313" key="3">
    <source>
        <dbReference type="Proteomes" id="UP000287651"/>
    </source>
</evidence>
<feature type="transmembrane region" description="Helical" evidence="1">
    <location>
        <begin position="107"/>
        <end position="126"/>
    </location>
</feature>
<sequence length="129" mass="15329">MCCIAFHWERTKRGERGRREREDERRMRWAWDQQKQQQLLLRGWENRGRVWAGAVLLWLLLMLVTPRIAHSHALHLFADMRNFLGEPLPPPPLIPYHPMTTSQSQSLSLMVASPFASWFLILVQVFRIL</sequence>
<gene>
    <name evidence="2" type="ORF">B296_00052364</name>
</gene>
<dbReference type="Proteomes" id="UP000287651">
    <property type="component" value="Unassembled WGS sequence"/>
</dbReference>
<reference evidence="2 3" key="1">
    <citation type="journal article" date="2014" name="Agronomy (Basel)">
        <title>A Draft Genome Sequence for Ensete ventricosum, the Drought-Tolerant Tree Against Hunger.</title>
        <authorList>
            <person name="Harrison J."/>
            <person name="Moore K.A."/>
            <person name="Paszkiewicz K."/>
            <person name="Jones T."/>
            <person name="Grant M."/>
            <person name="Ambacheew D."/>
            <person name="Muzemil S."/>
            <person name="Studholme D.J."/>
        </authorList>
    </citation>
    <scope>NUCLEOTIDE SEQUENCE [LARGE SCALE GENOMIC DNA]</scope>
</reference>
<comment type="caution">
    <text evidence="2">The sequence shown here is derived from an EMBL/GenBank/DDBJ whole genome shotgun (WGS) entry which is preliminary data.</text>
</comment>
<proteinExistence type="predicted"/>
<feature type="transmembrane region" description="Helical" evidence="1">
    <location>
        <begin position="50"/>
        <end position="69"/>
    </location>
</feature>
<keyword evidence="1" id="KW-1133">Transmembrane helix</keyword>
<dbReference type="AlphaFoldDB" id="A0A426XVZ3"/>